<dbReference type="InterPro" id="IPR059048">
    <property type="entry name" value="CUB_M02D8_5_5th"/>
</dbReference>
<feature type="domain" description="M02D8-5-like third CUB" evidence="3">
    <location>
        <begin position="257"/>
        <end position="371"/>
    </location>
</feature>
<dbReference type="Proteomes" id="UP001303046">
    <property type="component" value="Unassembled WGS sequence"/>
</dbReference>
<gene>
    <name evidence="6" type="primary">Necator_chrI.g4092</name>
    <name evidence="6" type="ORF">RB195_007963</name>
</gene>
<dbReference type="Pfam" id="PF23064">
    <property type="entry name" value="CUB_M02D8_5_5th"/>
    <property type="match status" value="1"/>
</dbReference>
<evidence type="ECO:0000313" key="6">
    <source>
        <dbReference type="EMBL" id="KAK6731818.1"/>
    </source>
</evidence>
<dbReference type="Pfam" id="PF23060">
    <property type="entry name" value="CUB_M02D8_5_1st"/>
    <property type="match status" value="1"/>
</dbReference>
<dbReference type="EMBL" id="JAVFWL010000001">
    <property type="protein sequence ID" value="KAK6731818.1"/>
    <property type="molecule type" value="Genomic_DNA"/>
</dbReference>
<feature type="domain" description="M02D8-5-like first CUB" evidence="1">
    <location>
        <begin position="50"/>
        <end position="127"/>
    </location>
</feature>
<dbReference type="InterPro" id="IPR059047">
    <property type="entry name" value="CUB_M02D8_5_3rd"/>
</dbReference>
<name>A0ABR1BZU7_NECAM</name>
<comment type="caution">
    <text evidence="6">The sequence shown here is derived from an EMBL/GenBank/DDBJ whole genome shotgun (WGS) entry which is preliminary data.</text>
</comment>
<dbReference type="InterPro" id="IPR059045">
    <property type="entry name" value="CUB_M02D8_5_1st"/>
</dbReference>
<feature type="domain" description="M02D8-5-like second CUB" evidence="2">
    <location>
        <begin position="136"/>
        <end position="247"/>
    </location>
</feature>
<reference evidence="6 7" key="1">
    <citation type="submission" date="2023-08" db="EMBL/GenBank/DDBJ databases">
        <title>A Necator americanus chromosomal reference genome.</title>
        <authorList>
            <person name="Ilik V."/>
            <person name="Petrzelkova K.J."/>
            <person name="Pardy F."/>
            <person name="Fuh T."/>
            <person name="Niatou-Singa F.S."/>
            <person name="Gouil Q."/>
            <person name="Baker L."/>
            <person name="Ritchie M.E."/>
            <person name="Jex A.R."/>
            <person name="Gazzola D."/>
            <person name="Li H."/>
            <person name="Toshio Fujiwara R."/>
            <person name="Zhan B."/>
            <person name="Aroian R.V."/>
            <person name="Pafco B."/>
            <person name="Schwarz E.M."/>
        </authorList>
    </citation>
    <scope>NUCLEOTIDE SEQUENCE [LARGE SCALE GENOMIC DNA]</scope>
    <source>
        <strain evidence="6 7">Aroian</strain>
        <tissue evidence="6">Whole animal</tissue>
    </source>
</reference>
<evidence type="ECO:0000259" key="3">
    <source>
        <dbReference type="Pfam" id="PF23062"/>
    </source>
</evidence>
<dbReference type="Pfam" id="PF23061">
    <property type="entry name" value="CUB_M02D8_5_2nd"/>
    <property type="match status" value="1"/>
</dbReference>
<evidence type="ECO:0000259" key="4">
    <source>
        <dbReference type="Pfam" id="PF23064"/>
    </source>
</evidence>
<evidence type="ECO:0000259" key="1">
    <source>
        <dbReference type="Pfam" id="PF23060"/>
    </source>
</evidence>
<dbReference type="Pfam" id="PF23062">
    <property type="entry name" value="CUB_M02D8_5_3rd"/>
    <property type="match status" value="1"/>
</dbReference>
<feature type="domain" description="M02D8-5-like fifth CUB" evidence="4">
    <location>
        <begin position="378"/>
        <end position="490"/>
    </location>
</feature>
<dbReference type="Pfam" id="PF23068">
    <property type="entry name" value="CUB_M02D8_5_7th"/>
    <property type="match status" value="1"/>
</dbReference>
<keyword evidence="7" id="KW-1185">Reference proteome</keyword>
<proteinExistence type="predicted"/>
<dbReference type="InterPro" id="IPR059046">
    <property type="entry name" value="CUB_M02D8_5_2nd"/>
</dbReference>
<feature type="domain" description="M02D8-5-like seventh CUB" evidence="5">
    <location>
        <begin position="560"/>
        <end position="667"/>
    </location>
</feature>
<sequence length="690" mass="77140">MSKVMLMFSFKVIDEVSREKKKPEGVIEVKLNPNEDFSGSKFETFGLKLNGEAVAVLFYQFLANPGDCVTVCDANTECQSLCGDVMDHYKTKKILITNSTTTITMQSTASADGNYHSGIAAKSVTIDAVKRSFFECNSTVNLADGEPFFLVSQNYPNTPVELSRCEIVFTATDMIRTAIYDLVTLNSVTFKGLNESGNPVEINLSGRHVTDDEPVALYFSKSLRVSFTFSNRSTFYTRGFYILVDSFARGSPSSNACVNNGVLEVESGETIPFGIADFGSSTYPPNTACSYHFSNKLDGHQLAISMEFETEKCCDIMHIDGIAPPPYNLYNYQGFMQPAFQFANSNVVTMNFTSDGVVEGVGFNGTVYNIEVFRKTTIQLTDNYFMADISTRLFGDGLNITYEYVISARSNKQVFIYFFTILNGIANIEIYDGGDTSGAMINTSFLFNGTISTDGTPLWLRSTGENLLVRVRPNLYNTKSMLDFQAMVTDWIRDAFRKPTLDYPKFIYGAYVVISYNSPQDNTVTYYWTKRGLEAMVGVAQLVKGSAVTSQSIEGFATTITMTQNESGIIMSEDYLPQYPLNLLKQQFSIELISDSAHMTSIRIEFLEPTGQGHGTIQMQYYNKLLDEISYPTTDKRSIFEQCGTKVVVTYVSPGGMSNGLYARYSRERPQPRQLRYILNVVYCHCIQLR</sequence>
<evidence type="ECO:0000259" key="5">
    <source>
        <dbReference type="Pfam" id="PF23068"/>
    </source>
</evidence>
<evidence type="ECO:0000259" key="2">
    <source>
        <dbReference type="Pfam" id="PF23061"/>
    </source>
</evidence>
<evidence type="ECO:0000313" key="7">
    <source>
        <dbReference type="Proteomes" id="UP001303046"/>
    </source>
</evidence>
<dbReference type="SUPFAM" id="SSF49854">
    <property type="entry name" value="Spermadhesin, CUB domain"/>
    <property type="match status" value="1"/>
</dbReference>
<dbReference type="InterPro" id="IPR059056">
    <property type="entry name" value="CUB_M02D8_5_7th"/>
</dbReference>
<dbReference type="InterPro" id="IPR035914">
    <property type="entry name" value="Sperma_CUB_dom_sf"/>
</dbReference>
<protein>
    <recommendedName>
        <fullName evidence="8">CUB domain protein</fullName>
    </recommendedName>
</protein>
<organism evidence="6 7">
    <name type="scientific">Necator americanus</name>
    <name type="common">Human hookworm</name>
    <dbReference type="NCBI Taxonomy" id="51031"/>
    <lineage>
        <taxon>Eukaryota</taxon>
        <taxon>Metazoa</taxon>
        <taxon>Ecdysozoa</taxon>
        <taxon>Nematoda</taxon>
        <taxon>Chromadorea</taxon>
        <taxon>Rhabditida</taxon>
        <taxon>Rhabditina</taxon>
        <taxon>Rhabditomorpha</taxon>
        <taxon>Strongyloidea</taxon>
        <taxon>Ancylostomatidae</taxon>
        <taxon>Bunostominae</taxon>
        <taxon>Necator</taxon>
    </lineage>
</organism>
<dbReference type="Gene3D" id="2.60.120.290">
    <property type="entry name" value="Spermadhesin, CUB domain"/>
    <property type="match status" value="1"/>
</dbReference>
<evidence type="ECO:0008006" key="8">
    <source>
        <dbReference type="Google" id="ProtNLM"/>
    </source>
</evidence>
<accession>A0ABR1BZU7</accession>